<accession>A0A843UXP1</accession>
<feature type="domain" description="Late embryogenesis abundant protein LEA-2 subgroup" evidence="6">
    <location>
        <begin position="116"/>
        <end position="219"/>
    </location>
</feature>
<reference evidence="7" key="1">
    <citation type="submission" date="2017-07" db="EMBL/GenBank/DDBJ databases">
        <title>Taro Niue Genome Assembly and Annotation.</title>
        <authorList>
            <person name="Atibalentja N."/>
            <person name="Keating K."/>
            <person name="Fields C.J."/>
        </authorList>
    </citation>
    <scope>NUCLEOTIDE SEQUENCE</scope>
    <source>
        <strain evidence="7">Niue_2</strain>
        <tissue evidence="7">Leaf</tissue>
    </source>
</reference>
<keyword evidence="2 5" id="KW-0812">Transmembrane</keyword>
<evidence type="ECO:0000256" key="4">
    <source>
        <dbReference type="ARBA" id="ARBA00023136"/>
    </source>
</evidence>
<sequence>MCSFPALLLPRIFHPPPPASVTQPAFPGRAAAGAMTEKLCPYHQHHHHHHWHKLKLFQLFLAGLLFLLVLVLIAIFVTWLVLRPTKPRFYLQDATVYSFNITGTPPNLLNSNIQVTITSRNPNHRIGIYYDRLDVYASYKYQPITPAAPVAPIYQGHHDVVLWSPFLCGVEVPLAPYLAAALEQDHAAGALLLYVKMDGRVRWKVGSWTSGHYHLFVNCPAVLLFGGGWGGAADATDGGGYAPIVRFQRRMVPCSVSA</sequence>
<feature type="transmembrane region" description="Helical" evidence="5">
    <location>
        <begin position="59"/>
        <end position="82"/>
    </location>
</feature>
<evidence type="ECO:0000259" key="6">
    <source>
        <dbReference type="Pfam" id="PF03168"/>
    </source>
</evidence>
<dbReference type="InterPro" id="IPR004864">
    <property type="entry name" value="LEA_2"/>
</dbReference>
<dbReference type="Proteomes" id="UP000652761">
    <property type="component" value="Unassembled WGS sequence"/>
</dbReference>
<evidence type="ECO:0000256" key="5">
    <source>
        <dbReference type="SAM" id="Phobius"/>
    </source>
</evidence>
<comment type="caution">
    <text evidence="7">The sequence shown here is derived from an EMBL/GenBank/DDBJ whole genome shotgun (WGS) entry which is preliminary data.</text>
</comment>
<keyword evidence="8" id="KW-1185">Reference proteome</keyword>
<dbReference type="InterPro" id="IPR044839">
    <property type="entry name" value="NDR1-like"/>
</dbReference>
<dbReference type="AlphaFoldDB" id="A0A843UXP1"/>
<dbReference type="Pfam" id="PF03168">
    <property type="entry name" value="LEA_2"/>
    <property type="match status" value="1"/>
</dbReference>
<comment type="subcellular location">
    <subcellularLocation>
        <location evidence="1">Membrane</location>
        <topology evidence="1">Single-pass membrane protein</topology>
    </subcellularLocation>
</comment>
<evidence type="ECO:0000256" key="2">
    <source>
        <dbReference type="ARBA" id="ARBA00022692"/>
    </source>
</evidence>
<name>A0A843UXP1_COLES</name>
<keyword evidence="3 5" id="KW-1133">Transmembrane helix</keyword>
<evidence type="ECO:0000313" key="7">
    <source>
        <dbReference type="EMBL" id="MQL87217.1"/>
    </source>
</evidence>
<proteinExistence type="predicted"/>
<gene>
    <name evidence="7" type="ORF">Taro_019758</name>
</gene>
<dbReference type="GO" id="GO:0098542">
    <property type="term" value="P:defense response to other organism"/>
    <property type="evidence" value="ECO:0007669"/>
    <property type="project" value="InterPro"/>
</dbReference>
<evidence type="ECO:0000256" key="1">
    <source>
        <dbReference type="ARBA" id="ARBA00004167"/>
    </source>
</evidence>
<dbReference type="GO" id="GO:0005886">
    <property type="term" value="C:plasma membrane"/>
    <property type="evidence" value="ECO:0007669"/>
    <property type="project" value="TreeGrafter"/>
</dbReference>
<evidence type="ECO:0000313" key="8">
    <source>
        <dbReference type="Proteomes" id="UP000652761"/>
    </source>
</evidence>
<dbReference type="EMBL" id="NMUH01000962">
    <property type="protein sequence ID" value="MQL87217.1"/>
    <property type="molecule type" value="Genomic_DNA"/>
</dbReference>
<evidence type="ECO:0000256" key="3">
    <source>
        <dbReference type="ARBA" id="ARBA00022989"/>
    </source>
</evidence>
<protein>
    <recommendedName>
        <fullName evidence="6">Late embryogenesis abundant protein LEA-2 subgroup domain-containing protein</fullName>
    </recommendedName>
</protein>
<dbReference type="PANTHER" id="PTHR31415">
    <property type="entry name" value="OS05G0367900 PROTEIN"/>
    <property type="match status" value="1"/>
</dbReference>
<dbReference type="GO" id="GO:0009506">
    <property type="term" value="C:plasmodesma"/>
    <property type="evidence" value="ECO:0007669"/>
    <property type="project" value="TreeGrafter"/>
</dbReference>
<dbReference type="PANTHER" id="PTHR31415:SF166">
    <property type="entry name" value="LATE EMBRYOGENESIS ABUNDANT (LEA) HYDROXYPROLINE-RICH GLYCOPROTEIN FAMILY"/>
    <property type="match status" value="1"/>
</dbReference>
<keyword evidence="4 5" id="KW-0472">Membrane</keyword>
<dbReference type="OrthoDB" id="1426517at2759"/>
<organism evidence="7 8">
    <name type="scientific">Colocasia esculenta</name>
    <name type="common">Wild taro</name>
    <name type="synonym">Arum esculentum</name>
    <dbReference type="NCBI Taxonomy" id="4460"/>
    <lineage>
        <taxon>Eukaryota</taxon>
        <taxon>Viridiplantae</taxon>
        <taxon>Streptophyta</taxon>
        <taxon>Embryophyta</taxon>
        <taxon>Tracheophyta</taxon>
        <taxon>Spermatophyta</taxon>
        <taxon>Magnoliopsida</taxon>
        <taxon>Liliopsida</taxon>
        <taxon>Araceae</taxon>
        <taxon>Aroideae</taxon>
        <taxon>Colocasieae</taxon>
        <taxon>Colocasia</taxon>
    </lineage>
</organism>